<organism evidence="8 9">
    <name type="scientific">Bombilactobacillus thymidiniphilus</name>
    <dbReference type="NCBI Taxonomy" id="2923363"/>
    <lineage>
        <taxon>Bacteria</taxon>
        <taxon>Bacillati</taxon>
        <taxon>Bacillota</taxon>
        <taxon>Bacilli</taxon>
        <taxon>Lactobacillales</taxon>
        <taxon>Lactobacillaceae</taxon>
        <taxon>Bombilactobacillus</taxon>
    </lineage>
</organism>
<evidence type="ECO:0000256" key="5">
    <source>
        <dbReference type="ARBA" id="ARBA00023044"/>
    </source>
</evidence>
<evidence type="ECO:0000313" key="9">
    <source>
        <dbReference type="Proteomes" id="UP000831947"/>
    </source>
</evidence>
<proteinExistence type="inferred from homology"/>
<dbReference type="Pfam" id="PF03047">
    <property type="entry name" value="ComC"/>
    <property type="match status" value="1"/>
</dbReference>
<evidence type="ECO:0000256" key="6">
    <source>
        <dbReference type="ARBA" id="ARBA00023287"/>
    </source>
</evidence>
<evidence type="ECO:0000256" key="1">
    <source>
        <dbReference type="ARBA" id="ARBA00002667"/>
    </source>
</evidence>
<accession>A0ABY4PD08</accession>
<evidence type="ECO:0000313" key="7">
    <source>
        <dbReference type="EMBL" id="UQS83594.1"/>
    </source>
</evidence>
<evidence type="ECO:0000313" key="8">
    <source>
        <dbReference type="EMBL" id="UQS83653.1"/>
    </source>
</evidence>
<keyword evidence="5" id="KW-0588">Pheromone</keyword>
<evidence type="ECO:0000256" key="4">
    <source>
        <dbReference type="ARBA" id="ARBA00022525"/>
    </source>
</evidence>
<gene>
    <name evidence="8" type="ORF">MOO47_00160</name>
    <name evidence="7" type="ORF">MOO47_07470</name>
</gene>
<reference evidence="8 9" key="1">
    <citation type="journal article" date="2022" name="Int. J. Syst. Evol. Microbiol.">
        <title>Apilactobacillus apisilvae sp. nov., Nicolia spurrieriana gen. nov. sp. nov., Bombilactobacillus folatiphilus sp. nov. and Bombilactobacillus thymidiniphilus sp. nov., four new lactic acid bacterial isolates from stingless bees Tetragonula carbonaria and Austroplebeia australis.</title>
        <authorList>
            <person name="Oliphant S.A."/>
            <person name="Watson-Haigh N.S."/>
            <person name="Sumby K.M."/>
            <person name="Gardner J."/>
            <person name="Groom S."/>
            <person name="Jiranek V."/>
        </authorList>
    </citation>
    <scope>NUCLEOTIDE SEQUENCE [LARGE SCALE GENOMIC DNA]</scope>
    <source>
        <strain evidence="8 9">SG4_A1</strain>
    </source>
</reference>
<sequence>MAASNDYFDLFFCFWYFMTNKVMERLKMKTNQLNNFKAIDDTNLQSVNGGYNRAAHTIGHIAKVGIAFLPLLF</sequence>
<comment type="subcellular location">
    <subcellularLocation>
        <location evidence="2">Secreted</location>
    </subcellularLocation>
</comment>
<name>A0ABY4PD08_9LACO</name>
<dbReference type="InterPro" id="IPR004288">
    <property type="entry name" value="Competence_ComC"/>
</dbReference>
<dbReference type="Proteomes" id="UP000831947">
    <property type="component" value="Chromosome"/>
</dbReference>
<protein>
    <submittedName>
        <fullName evidence="8">ComC/BlpC family leader-containing pheromone/bacteriocin</fullName>
    </submittedName>
</protein>
<keyword evidence="6" id="KW-0178">Competence</keyword>
<dbReference type="EMBL" id="CP093365">
    <property type="protein sequence ID" value="UQS83653.1"/>
    <property type="molecule type" value="Genomic_DNA"/>
</dbReference>
<evidence type="ECO:0000256" key="3">
    <source>
        <dbReference type="ARBA" id="ARBA00009039"/>
    </source>
</evidence>
<dbReference type="EMBL" id="CP093365">
    <property type="protein sequence ID" value="UQS83594.1"/>
    <property type="molecule type" value="Genomic_DNA"/>
</dbReference>
<evidence type="ECO:0000256" key="2">
    <source>
        <dbReference type="ARBA" id="ARBA00004613"/>
    </source>
</evidence>
<keyword evidence="4" id="KW-0964">Secreted</keyword>
<comment type="function">
    <text evidence="1">Acts as a pheromone, induces cells to develop competence for genetic transformation.</text>
</comment>
<dbReference type="RefSeq" id="WP_249512820.1">
    <property type="nucleotide sequence ID" value="NZ_CP093365.1"/>
</dbReference>
<keyword evidence="9" id="KW-1185">Reference proteome</keyword>
<comment type="similarity">
    <text evidence="3">Belongs to the ComC family.</text>
</comment>